<dbReference type="OrthoDB" id="3365211at2759"/>
<reference evidence="3 4" key="1">
    <citation type="submission" date="2016-07" db="EMBL/GenBank/DDBJ databases">
        <title>Pervasive Adenine N6-methylation of Active Genes in Fungi.</title>
        <authorList>
            <consortium name="DOE Joint Genome Institute"/>
            <person name="Mondo S.J."/>
            <person name="Dannebaum R.O."/>
            <person name="Kuo R.C."/>
            <person name="Labutti K."/>
            <person name="Haridas S."/>
            <person name="Kuo A."/>
            <person name="Salamov A."/>
            <person name="Ahrendt S.R."/>
            <person name="Lipzen A."/>
            <person name="Sullivan W."/>
            <person name="Andreopoulos W.B."/>
            <person name="Clum A."/>
            <person name="Lindquist E."/>
            <person name="Daum C."/>
            <person name="Ramamoorthy G.K."/>
            <person name="Gryganskyi A."/>
            <person name="Culley D."/>
            <person name="Magnuson J.K."/>
            <person name="James T.Y."/>
            <person name="O'Malley M.A."/>
            <person name="Stajich J.E."/>
            <person name="Spatafora J.W."/>
            <person name="Visel A."/>
            <person name="Grigoriev I.V."/>
        </authorList>
    </citation>
    <scope>NUCLEOTIDE SEQUENCE [LARGE SCALE GENOMIC DNA]</scope>
    <source>
        <strain evidence="3 4">68-887.2</strain>
    </source>
</reference>
<feature type="region of interest" description="Disordered" evidence="1">
    <location>
        <begin position="1"/>
        <end position="162"/>
    </location>
</feature>
<name>A0A1Y2BJN8_9TREE</name>
<dbReference type="EMBL" id="MCFC01000002">
    <property type="protein sequence ID" value="ORY34992.1"/>
    <property type="molecule type" value="Genomic_DNA"/>
</dbReference>
<feature type="region of interest" description="Disordered" evidence="1">
    <location>
        <begin position="221"/>
        <end position="240"/>
    </location>
</feature>
<protein>
    <submittedName>
        <fullName evidence="3">Uncharacterized protein</fullName>
    </submittedName>
</protein>
<dbReference type="PANTHER" id="PTHR35872:SF2">
    <property type="entry name" value="INTEGRAL MEMBRANE PROTEIN (AFU_ORTHOLOGUE AFUA_5G07110)"/>
    <property type="match status" value="1"/>
</dbReference>
<feature type="compositionally biased region" description="Acidic residues" evidence="1">
    <location>
        <begin position="656"/>
        <end position="666"/>
    </location>
</feature>
<proteinExistence type="predicted"/>
<feature type="transmembrane region" description="Helical" evidence="2">
    <location>
        <begin position="342"/>
        <end position="365"/>
    </location>
</feature>
<organism evidence="3 4">
    <name type="scientific">Naematelia encephala</name>
    <dbReference type="NCBI Taxonomy" id="71784"/>
    <lineage>
        <taxon>Eukaryota</taxon>
        <taxon>Fungi</taxon>
        <taxon>Dikarya</taxon>
        <taxon>Basidiomycota</taxon>
        <taxon>Agaricomycotina</taxon>
        <taxon>Tremellomycetes</taxon>
        <taxon>Tremellales</taxon>
        <taxon>Naemateliaceae</taxon>
        <taxon>Naematelia</taxon>
    </lineage>
</organism>
<keyword evidence="2" id="KW-0472">Membrane</keyword>
<feature type="compositionally biased region" description="Polar residues" evidence="1">
    <location>
        <begin position="42"/>
        <end position="67"/>
    </location>
</feature>
<feature type="compositionally biased region" description="Basic and acidic residues" evidence="1">
    <location>
        <begin position="667"/>
        <end position="681"/>
    </location>
</feature>
<feature type="compositionally biased region" description="Basic and acidic residues" evidence="1">
    <location>
        <begin position="130"/>
        <end position="142"/>
    </location>
</feature>
<evidence type="ECO:0000313" key="4">
    <source>
        <dbReference type="Proteomes" id="UP000193986"/>
    </source>
</evidence>
<feature type="transmembrane region" description="Helical" evidence="2">
    <location>
        <begin position="518"/>
        <end position="541"/>
    </location>
</feature>
<accession>A0A1Y2BJN8</accession>
<feature type="compositionally biased region" description="Polar residues" evidence="1">
    <location>
        <begin position="80"/>
        <end position="97"/>
    </location>
</feature>
<feature type="region of interest" description="Disordered" evidence="1">
    <location>
        <begin position="576"/>
        <end position="681"/>
    </location>
</feature>
<keyword evidence="4" id="KW-1185">Reference proteome</keyword>
<comment type="caution">
    <text evidence="3">The sequence shown here is derived from an EMBL/GenBank/DDBJ whole genome shotgun (WGS) entry which is preliminary data.</text>
</comment>
<dbReference type="PANTHER" id="PTHR35872">
    <property type="entry name" value="INTEGRAL MEMBRANE PROTEIN (AFU_ORTHOLOGUE AFUA_5G07110)"/>
    <property type="match status" value="1"/>
</dbReference>
<dbReference type="STRING" id="71784.A0A1Y2BJN8"/>
<keyword evidence="2" id="KW-0812">Transmembrane</keyword>
<dbReference type="InterPro" id="IPR021369">
    <property type="entry name" value="DUF2985"/>
</dbReference>
<keyword evidence="2" id="KW-1133">Transmembrane helix</keyword>
<sequence length="681" mass="73047">MTSYIPSFLRGKEPDSPMLPLTAQDVQQPSPPELGAPIAIASGSTPRRTTVTGRPNLPSINTGSSRRSAGFRTALPPQPENGNEATTLPQTPSTPATPSRRRAHTISVVMAGRNRAASSVQREASGVGRRRSESFSEGEPVKPRTSGEIQRDNASSPVSSDIIDSDGAVAELDDGAVGVLDCLDPTVATMNHLQNVTNGIFAPHLPQLWSRRPAIVIPESDSEDSLAPLTGEPQTAAMTASTRRRTSTITRKRASTVSKLFPPTSAILGNAPSTPSATFPKSAPAALITSTEEGEETEEDVESIEVHDNELDKHVRHVLKSSKRAKVKQAAKGFWAFVKTPMGFIVAVYGFLCAFWGAGIVLFLVGWIHTSSKYRQDVWVEICSQVENGLFTVTGVGLIPWRVIDTYRMVIIWRLQRRTVTLRKAQGLPPIEDPNDLPDPKDAADYVSVLSDKQQEQLRHQQEAFAKSQTWYKPHATETHTAFPISWALWNTLLMDGNSIFQCMLCGCMWGMDWHERPAWTTGCLIPCSFLCGMGAGILIWQGSVRTKKSAKVEDQLREALGVPLVATGSRHEKLGTGALGDLESGGLKTAPASLSGSNSNRGEKGTGARRRKSSVSFKDTNHKAEDGGGGGIVGGGGVADGRSRTASSGMADLPEAGEGEAEEIESSGHEDEKSGGLKDA</sequence>
<dbReference type="AlphaFoldDB" id="A0A1Y2BJN8"/>
<dbReference type="Proteomes" id="UP000193986">
    <property type="component" value="Unassembled WGS sequence"/>
</dbReference>
<dbReference type="Pfam" id="PF11204">
    <property type="entry name" value="DUF2985"/>
    <property type="match status" value="1"/>
</dbReference>
<gene>
    <name evidence="3" type="ORF">BCR39DRAFT_515962</name>
</gene>
<evidence type="ECO:0000313" key="3">
    <source>
        <dbReference type="EMBL" id="ORY34992.1"/>
    </source>
</evidence>
<dbReference type="InParanoid" id="A0A1Y2BJN8"/>
<feature type="compositionally biased region" description="Gly residues" evidence="1">
    <location>
        <begin position="628"/>
        <end position="640"/>
    </location>
</feature>
<evidence type="ECO:0000256" key="2">
    <source>
        <dbReference type="SAM" id="Phobius"/>
    </source>
</evidence>
<evidence type="ECO:0000256" key="1">
    <source>
        <dbReference type="SAM" id="MobiDB-lite"/>
    </source>
</evidence>